<evidence type="ECO:0000313" key="13">
    <source>
        <dbReference type="EMBL" id="WRP14913.1"/>
    </source>
</evidence>
<evidence type="ECO:0000256" key="6">
    <source>
        <dbReference type="ARBA" id="ARBA00022840"/>
    </source>
</evidence>
<keyword evidence="7 8" id="KW-0460">Magnesium</keyword>
<dbReference type="GO" id="GO:0004642">
    <property type="term" value="F:phosphoribosylformylglycinamidine synthase activity"/>
    <property type="evidence" value="ECO:0007669"/>
    <property type="project" value="UniProtKB-EC"/>
</dbReference>
<dbReference type="Pfam" id="PF02769">
    <property type="entry name" value="AIRS_C"/>
    <property type="match status" value="1"/>
</dbReference>
<comment type="caution">
    <text evidence="8">Lacks conserved residue(s) required for the propagation of feature annotation.</text>
</comment>
<evidence type="ECO:0000256" key="2">
    <source>
        <dbReference type="ARBA" id="ARBA00022598"/>
    </source>
</evidence>
<dbReference type="Gene3D" id="3.30.1330.10">
    <property type="entry name" value="PurM-like, N-terminal domain"/>
    <property type="match status" value="1"/>
</dbReference>
<feature type="domain" description="PurM-like C-terminal" evidence="11">
    <location>
        <begin position="221"/>
        <end position="377"/>
    </location>
</feature>
<comment type="pathway">
    <text evidence="8">Purine metabolism; IMP biosynthesis via de novo pathway; 5-amino-1-(5-phospho-D-ribosyl)imidazole from N(2)-formyl-N(1)-(5-phospho-D-ribosyl)glycinamide: step 1/2.</text>
</comment>
<evidence type="ECO:0000313" key="14">
    <source>
        <dbReference type="Proteomes" id="UP001333102"/>
    </source>
</evidence>
<feature type="compositionally biased region" description="Low complexity" evidence="9">
    <location>
        <begin position="443"/>
        <end position="453"/>
    </location>
</feature>
<dbReference type="InterPro" id="IPR036676">
    <property type="entry name" value="PurM-like_C_sf"/>
</dbReference>
<feature type="domain" description="Phosphoribosylformylglycinamidine synthase linker" evidence="12">
    <location>
        <begin position="27"/>
        <end position="73"/>
    </location>
</feature>
<feature type="domain" description="PurM-like N-terminal" evidence="10">
    <location>
        <begin position="94"/>
        <end position="209"/>
    </location>
</feature>
<feature type="region of interest" description="Disordered" evidence="9">
    <location>
        <begin position="393"/>
        <end position="659"/>
    </location>
</feature>
<evidence type="ECO:0000259" key="10">
    <source>
        <dbReference type="Pfam" id="PF00586"/>
    </source>
</evidence>
<feature type="binding site" evidence="8">
    <location>
        <position position="262"/>
    </location>
    <ligand>
        <name>substrate</name>
    </ligand>
</feature>
<sequence length="659" mass="68741">MGAETRRDVMDPVRVADWPGDPTAAEIEATQAWRRLGLTDEEFARFRETLGRPPSWTELGMLSVAWSEHCAYKHSREALKRLPATGSRLVMGPGESAGVLAIGEGWAVAVRLESHNHPSYVEPYQGAATGVGGIVRDVLAAGARPVALLDSLRFGLPETPANRYLFREVVAGIAGYGNAIGVPTVGGEVAFAPCYDTNPLVNVMCVGWVRADRVVRARADGPGNRVYLVGARTGRDGIHGAGLLASRTFRDGEGGEQRPRVQVGDPFTEKLLIEACLEALETGAVVGIQDLGAAGITAAASELAARAGTGIDLDLDRVPCREAGMTPYEMMLSESQERMMLVVRAGREAEVERIFARWRLEAAPIGVVTANGRLRVRAGGRWVADVPAALLADGRPPPGACAAPTDRDVPDGRVGGEGPRPGSPRDFPAGPFGSRLVEGPGDGAAIGAPGVAARRQPGLDLSAVRPHGRGADDTAAGARRRGAARAAGGGRAGVAPPAGGRRPAGDPAPARRPLGQRGRVAGLHRGRRLGGGGRGRAGGSPQGRGGGGRPHRDHQRAQPGRPPTGRGAAGPGRRGGRHGRRLLGTGHPGHRRQRLPLQRDRGRRGRARPGRAGLRRPGHLADRHRRHGRRAGGGEAGAVGLPAGQRGGAAPRVASAVDR</sequence>
<evidence type="ECO:0000256" key="7">
    <source>
        <dbReference type="ARBA" id="ARBA00022842"/>
    </source>
</evidence>
<dbReference type="SUPFAM" id="SSF56042">
    <property type="entry name" value="PurM C-terminal domain-like"/>
    <property type="match status" value="1"/>
</dbReference>
<evidence type="ECO:0000256" key="3">
    <source>
        <dbReference type="ARBA" id="ARBA00022723"/>
    </source>
</evidence>
<evidence type="ECO:0000256" key="5">
    <source>
        <dbReference type="ARBA" id="ARBA00022755"/>
    </source>
</evidence>
<feature type="binding site" evidence="8">
    <location>
        <begin position="334"/>
        <end position="336"/>
    </location>
    <ligand>
        <name>substrate</name>
    </ligand>
</feature>
<dbReference type="EC" id="6.3.5.3" evidence="8"/>
<feature type="compositionally biased region" description="Basic residues" evidence="9">
    <location>
        <begin position="601"/>
        <end position="630"/>
    </location>
</feature>
<accession>A0ABZ1BQR6</accession>
<dbReference type="Proteomes" id="UP001333102">
    <property type="component" value="Chromosome"/>
</dbReference>
<comment type="similarity">
    <text evidence="8">Belongs to the FGAMS family.</text>
</comment>
<feature type="binding site" evidence="8">
    <location>
        <position position="113"/>
    </location>
    <ligand>
        <name>Mg(2+)</name>
        <dbReference type="ChEBI" id="CHEBI:18420"/>
        <label>1</label>
    </ligand>
</feature>
<comment type="subcellular location">
    <subcellularLocation>
        <location evidence="8">Cytoplasm</location>
    </subcellularLocation>
</comment>
<comment type="catalytic activity">
    <reaction evidence="8">
        <text>N(2)-formyl-N(1)-(5-phospho-beta-D-ribosyl)glycinamide + L-glutamine + ATP + H2O = 2-formamido-N(1)-(5-O-phospho-beta-D-ribosyl)acetamidine + L-glutamate + ADP + phosphate + H(+)</text>
        <dbReference type="Rhea" id="RHEA:17129"/>
        <dbReference type="ChEBI" id="CHEBI:15377"/>
        <dbReference type="ChEBI" id="CHEBI:15378"/>
        <dbReference type="ChEBI" id="CHEBI:29985"/>
        <dbReference type="ChEBI" id="CHEBI:30616"/>
        <dbReference type="ChEBI" id="CHEBI:43474"/>
        <dbReference type="ChEBI" id="CHEBI:58359"/>
        <dbReference type="ChEBI" id="CHEBI:147286"/>
        <dbReference type="ChEBI" id="CHEBI:147287"/>
        <dbReference type="ChEBI" id="CHEBI:456216"/>
        <dbReference type="EC" id="6.3.5.3"/>
    </reaction>
</comment>
<evidence type="ECO:0000256" key="1">
    <source>
        <dbReference type="ARBA" id="ARBA00022490"/>
    </source>
</evidence>
<dbReference type="HAMAP" id="MF_00420">
    <property type="entry name" value="PurL_2"/>
    <property type="match status" value="1"/>
</dbReference>
<keyword evidence="6 8" id="KW-0067">ATP-binding</keyword>
<keyword evidence="5 8" id="KW-0658">Purine biosynthesis</keyword>
<name>A0ABZ1BQR6_9FIRM</name>
<feature type="binding site" evidence="8">
    <location>
        <begin position="114"/>
        <end position="117"/>
    </location>
    <ligand>
        <name>substrate</name>
    </ligand>
</feature>
<feature type="compositionally biased region" description="Low complexity" evidence="9">
    <location>
        <begin position="493"/>
        <end position="521"/>
    </location>
</feature>
<comment type="function">
    <text evidence="8">Part of the phosphoribosylformylglycinamidine synthase complex involved in the purines biosynthetic pathway. Catalyzes the ATP-dependent conversion of formylglycinamide ribonucleotide (FGAR) and glutamine to yield formylglycinamidine ribonucleotide (FGAM) and glutamate. The FGAM synthase complex is composed of three subunits. PurQ produces an ammonia molecule by converting glutamine to glutamate. PurL transfers the ammonia molecule to FGAR to form FGAM in an ATP-dependent manner. PurS interacts with PurQ and PurL and is thought to assist in the transfer of the ammonia molecule from PurQ to PurL.</text>
</comment>
<keyword evidence="1 8" id="KW-0963">Cytoplasm</keyword>
<dbReference type="InterPro" id="IPR016188">
    <property type="entry name" value="PurM-like_N"/>
</dbReference>
<evidence type="ECO:0000259" key="12">
    <source>
        <dbReference type="Pfam" id="PF18072"/>
    </source>
</evidence>
<keyword evidence="2 8" id="KW-0436">Ligase</keyword>
<feature type="binding site" evidence="8">
    <location>
        <position position="72"/>
    </location>
    <ligand>
        <name>ATP</name>
        <dbReference type="ChEBI" id="CHEBI:30616"/>
    </ligand>
</feature>
<feature type="binding site" evidence="8">
    <location>
        <position position="136"/>
    </location>
    <ligand>
        <name>substrate</name>
    </ligand>
</feature>
<feature type="binding site" evidence="8">
    <location>
        <position position="111"/>
    </location>
    <ligand>
        <name>ATP</name>
        <dbReference type="ChEBI" id="CHEBI:30616"/>
    </ligand>
</feature>
<dbReference type="NCBIfam" id="TIGR01736">
    <property type="entry name" value="FGAM_synth_II"/>
    <property type="match status" value="1"/>
</dbReference>
<dbReference type="InterPro" id="IPR041609">
    <property type="entry name" value="PurL_linker"/>
</dbReference>
<dbReference type="Gene3D" id="3.90.650.10">
    <property type="entry name" value="PurM-like C-terminal domain"/>
    <property type="match status" value="1"/>
</dbReference>
<reference evidence="14" key="1">
    <citation type="submission" date="2023-12" db="EMBL/GenBank/DDBJ databases">
        <title>Novel isolates from deep terrestrial aquifers shed light on the physiology and ecology of the class Limnochordia.</title>
        <authorList>
            <person name="Karnachuk O.V."/>
            <person name="Lukina A.P."/>
            <person name="Avakyan M.R."/>
            <person name="Kadnikov V."/>
            <person name="Begmatov S."/>
            <person name="Beletsky A.V."/>
            <person name="Mardanov A.V."/>
            <person name="Ravin N.V."/>
        </authorList>
    </citation>
    <scope>NUCLEOTIDE SEQUENCE [LARGE SCALE GENOMIC DNA]</scope>
    <source>
        <strain evidence="14">LN</strain>
    </source>
</reference>
<dbReference type="CDD" id="cd02203">
    <property type="entry name" value="PurL_repeat1"/>
    <property type="match status" value="1"/>
</dbReference>
<dbReference type="EMBL" id="CP141614">
    <property type="protein sequence ID" value="WRP14913.1"/>
    <property type="molecule type" value="Genomic_DNA"/>
</dbReference>
<dbReference type="InterPro" id="IPR036921">
    <property type="entry name" value="PurM-like_N_sf"/>
</dbReference>
<feature type="binding site" evidence="8">
    <location>
        <position position="290"/>
    </location>
    <ligand>
        <name>Mg(2+)</name>
        <dbReference type="ChEBI" id="CHEBI:18420"/>
        <label>2</label>
    </ligand>
</feature>
<evidence type="ECO:0000259" key="11">
    <source>
        <dbReference type="Pfam" id="PF02769"/>
    </source>
</evidence>
<keyword evidence="4 8" id="KW-0547">Nucleotide-binding</keyword>
<gene>
    <name evidence="8 13" type="primary">purL</name>
    <name evidence="13" type="ORF">VLY81_01700</name>
</gene>
<evidence type="ECO:0000256" key="8">
    <source>
        <dbReference type="HAMAP-Rule" id="MF_00420"/>
    </source>
</evidence>
<dbReference type="SUPFAM" id="SSF55326">
    <property type="entry name" value="PurM N-terminal domain-like"/>
    <property type="match status" value="1"/>
</dbReference>
<feature type="active site" description="Proton acceptor" evidence="8">
    <location>
        <position position="115"/>
    </location>
</feature>
<keyword evidence="14" id="KW-1185">Reference proteome</keyword>
<proteinExistence type="inferred from homology"/>
<dbReference type="Pfam" id="PF18072">
    <property type="entry name" value="FGAR-AT_linker"/>
    <property type="match status" value="1"/>
</dbReference>
<feature type="compositionally biased region" description="Gly residues" evidence="9">
    <location>
        <begin position="529"/>
        <end position="548"/>
    </location>
</feature>
<evidence type="ECO:0000256" key="4">
    <source>
        <dbReference type="ARBA" id="ARBA00022741"/>
    </source>
</evidence>
<dbReference type="InterPro" id="IPR010918">
    <property type="entry name" value="PurM-like_C_dom"/>
</dbReference>
<evidence type="ECO:0000256" key="9">
    <source>
        <dbReference type="SAM" id="MobiDB-lite"/>
    </source>
</evidence>
<dbReference type="InterPro" id="IPR010074">
    <property type="entry name" value="PRibForGlyAmidine_synth_PurL"/>
</dbReference>
<keyword evidence="3 8" id="KW-0479">Metal-binding</keyword>
<comment type="subunit">
    <text evidence="8">Monomer. Part of the FGAM synthase complex composed of 1 PurL, 1 PurQ and 2 PurS subunits.</text>
</comment>
<protein>
    <recommendedName>
        <fullName evidence="8">Phosphoribosylformylglycinamidine synthase subunit PurL</fullName>
        <shortName evidence="8">FGAM synthase</shortName>
        <ecNumber evidence="8">6.3.5.3</ecNumber>
    </recommendedName>
    <alternativeName>
        <fullName evidence="8">Formylglycinamide ribonucleotide amidotransferase subunit II</fullName>
        <shortName evidence="8">FGAR amidotransferase II</shortName>
        <shortName evidence="8">FGAR-AT II</shortName>
    </alternativeName>
    <alternativeName>
        <fullName evidence="8">Glutamine amidotransferase PurL</fullName>
    </alternativeName>
    <alternativeName>
        <fullName evidence="8">Phosphoribosylformylglycinamidine synthase subunit II</fullName>
    </alternativeName>
</protein>
<dbReference type="Pfam" id="PF00586">
    <property type="entry name" value="AIRS"/>
    <property type="match status" value="1"/>
</dbReference>
<organism evidence="13 14">
    <name type="scientific">Geochorda subterranea</name>
    <dbReference type="NCBI Taxonomy" id="3109564"/>
    <lineage>
        <taxon>Bacteria</taxon>
        <taxon>Bacillati</taxon>
        <taxon>Bacillota</taxon>
        <taxon>Limnochordia</taxon>
        <taxon>Limnochordales</taxon>
        <taxon>Geochordaceae</taxon>
        <taxon>Geochorda</taxon>
    </lineage>
</organism>
<feature type="binding site" evidence="8">
    <location>
        <position position="137"/>
    </location>
    <ligand>
        <name>Mg(2+)</name>
        <dbReference type="ChEBI" id="CHEBI:18420"/>
        <label>2</label>
    </ligand>
</feature>
<feature type="active site" evidence="8">
    <location>
        <position position="69"/>
    </location>
</feature>
<dbReference type="PANTHER" id="PTHR43555">
    <property type="entry name" value="PHOSPHORIBOSYLFORMYLGLYCINAMIDINE SYNTHASE SUBUNIT PURL"/>
    <property type="match status" value="1"/>
</dbReference>
<dbReference type="PANTHER" id="PTHR43555:SF1">
    <property type="entry name" value="PHOSPHORIBOSYLFORMYLGLYCINAMIDINE SYNTHASE SUBUNIT PURL"/>
    <property type="match status" value="1"/>
</dbReference>